<dbReference type="OrthoDB" id="3945442at2759"/>
<organism evidence="1 2">
    <name type="scientific">Tothia fuscella</name>
    <dbReference type="NCBI Taxonomy" id="1048955"/>
    <lineage>
        <taxon>Eukaryota</taxon>
        <taxon>Fungi</taxon>
        <taxon>Dikarya</taxon>
        <taxon>Ascomycota</taxon>
        <taxon>Pezizomycotina</taxon>
        <taxon>Dothideomycetes</taxon>
        <taxon>Pleosporomycetidae</taxon>
        <taxon>Venturiales</taxon>
        <taxon>Cylindrosympodiaceae</taxon>
        <taxon>Tothia</taxon>
    </lineage>
</organism>
<proteinExistence type="predicted"/>
<dbReference type="EMBL" id="MU007009">
    <property type="protein sequence ID" value="KAF2436764.1"/>
    <property type="molecule type" value="Genomic_DNA"/>
</dbReference>
<name>A0A9P4P1Y9_9PEZI</name>
<reference evidence="1" key="1">
    <citation type="journal article" date="2020" name="Stud. Mycol.">
        <title>101 Dothideomycetes genomes: a test case for predicting lifestyles and emergence of pathogens.</title>
        <authorList>
            <person name="Haridas S."/>
            <person name="Albert R."/>
            <person name="Binder M."/>
            <person name="Bloem J."/>
            <person name="Labutti K."/>
            <person name="Salamov A."/>
            <person name="Andreopoulos B."/>
            <person name="Baker S."/>
            <person name="Barry K."/>
            <person name="Bills G."/>
            <person name="Bluhm B."/>
            <person name="Cannon C."/>
            <person name="Castanera R."/>
            <person name="Culley D."/>
            <person name="Daum C."/>
            <person name="Ezra D."/>
            <person name="Gonzalez J."/>
            <person name="Henrissat B."/>
            <person name="Kuo A."/>
            <person name="Liang C."/>
            <person name="Lipzen A."/>
            <person name="Lutzoni F."/>
            <person name="Magnuson J."/>
            <person name="Mondo S."/>
            <person name="Nolan M."/>
            <person name="Ohm R."/>
            <person name="Pangilinan J."/>
            <person name="Park H.-J."/>
            <person name="Ramirez L."/>
            <person name="Alfaro M."/>
            <person name="Sun H."/>
            <person name="Tritt A."/>
            <person name="Yoshinaga Y."/>
            <person name="Zwiers L.-H."/>
            <person name="Turgeon B."/>
            <person name="Goodwin S."/>
            <person name="Spatafora J."/>
            <person name="Crous P."/>
            <person name="Grigoriev I."/>
        </authorList>
    </citation>
    <scope>NUCLEOTIDE SEQUENCE</scope>
    <source>
        <strain evidence="1">CBS 130266</strain>
    </source>
</reference>
<gene>
    <name evidence="1" type="ORF">EJ08DRAFT_691085</name>
</gene>
<accession>A0A9P4P1Y9</accession>
<dbReference type="AlphaFoldDB" id="A0A9P4P1Y9"/>
<comment type="caution">
    <text evidence="1">The sequence shown here is derived from an EMBL/GenBank/DDBJ whole genome shotgun (WGS) entry which is preliminary data.</text>
</comment>
<evidence type="ECO:0000313" key="2">
    <source>
        <dbReference type="Proteomes" id="UP000800235"/>
    </source>
</evidence>
<evidence type="ECO:0000313" key="1">
    <source>
        <dbReference type="EMBL" id="KAF2436764.1"/>
    </source>
</evidence>
<sequence length="281" mass="31591">MANCVPYANNPIETYAIHRSPLCHKDAKGRETAWYGSVDVTEEANLGSTVRNSIAAAISNHTGNVILVGWAMLTEFNWMSSHCPTLPSLFNEWVDAQDLVSERARTLPPSLKRAENALGISDKKGTRPLKHEPSNDCVRMLAVTTGLLTRESLKIPPRPKTIERFKRLPKRHESKYHFTARITDKYGQALPKHVQKAADLIAQFEAYDLVAVGRNITGAIEEHGVKNWWVALDTEEALDKFYTEIDGSVLNDCSLMVERIIHRYGRQRRLGLGTSVTVMRL</sequence>
<protein>
    <submittedName>
        <fullName evidence="1">Uncharacterized protein</fullName>
    </submittedName>
</protein>
<keyword evidence="2" id="KW-1185">Reference proteome</keyword>
<dbReference type="Proteomes" id="UP000800235">
    <property type="component" value="Unassembled WGS sequence"/>
</dbReference>